<protein>
    <submittedName>
        <fullName evidence="2">Uncharacterized protein</fullName>
    </submittedName>
</protein>
<evidence type="ECO:0000313" key="3">
    <source>
        <dbReference type="Proteomes" id="UP000027161"/>
    </source>
</evidence>
<comment type="caution">
    <text evidence="2">The sequence shown here is derived from an EMBL/GenBank/DDBJ whole genome shotgun (WGS) entry which is preliminary data.</text>
</comment>
<evidence type="ECO:0000313" key="2">
    <source>
        <dbReference type="EMBL" id="KDO02314.1"/>
    </source>
</evidence>
<keyword evidence="3" id="KW-1185">Reference proteome</keyword>
<keyword evidence="1" id="KW-1133">Transmembrane helix</keyword>
<proteinExistence type="predicted"/>
<keyword evidence="1" id="KW-0472">Membrane</keyword>
<dbReference type="EMBL" id="JFKF01000179">
    <property type="protein sequence ID" value="KDO02314.1"/>
    <property type="molecule type" value="Genomic_DNA"/>
</dbReference>
<organism evidence="2 3">
    <name type="scientific">Rickettsia tamurae subsp. buchneri</name>
    <dbReference type="NCBI Taxonomy" id="1462938"/>
    <lineage>
        <taxon>Bacteria</taxon>
        <taxon>Pseudomonadati</taxon>
        <taxon>Pseudomonadota</taxon>
        <taxon>Alphaproteobacteria</taxon>
        <taxon>Rickettsiales</taxon>
        <taxon>Rickettsiaceae</taxon>
        <taxon>Rickettsieae</taxon>
        <taxon>Rickettsia</taxon>
        <taxon>spotted fever group</taxon>
    </lineage>
</organism>
<dbReference type="RefSeq" id="WP_008580501.1">
    <property type="nucleotide sequence ID" value="NZ_CP113531.1"/>
</dbReference>
<accession>A0A8E1BZ94</accession>
<keyword evidence="1" id="KW-0812">Transmembrane</keyword>
<dbReference type="AlphaFoldDB" id="A0A8E1BZ94"/>
<dbReference type="Proteomes" id="UP000027161">
    <property type="component" value="Unassembled WGS sequence"/>
</dbReference>
<name>A0A8E1BZ94_9RICK</name>
<sequence>MFKSTKSLNGKIIENVTNVYKYYWKYCQAVIILIGSIIILDILIYFYLIQNYKSKEEYFINAYQDSISNTLLRDFKLIFNPLADINTLKLIPNSSASHNNIGNDFILSGTILKVARGSKSIIFDMQPLISLINNILEQNFYYQLKLNNSILATNAEDIEFISVENYNITKNIILTIKLLPTKASEYINRSSEHFTYQIQLVFLASALLVILLIPILIYLVRKYTTKLTLVNQLYALNEELEFNINYINQCYLKDKQNHFPIALSPSNEISNLDIAAVARNMKTCALSYTTRYKYKFELQITSSVDFIPVKYGLNVVEQILMSLFYNILYFMRGGTHIKKIIVNFSEQNIIFTYDSFSANETHMASWSKDIFEHTGNFYILDSQKIFDLIKNCGLLYQVLPKQGQNRVIIELNNNDIKDNVVKFNKKSKN</sequence>
<feature type="transmembrane region" description="Helical" evidence="1">
    <location>
        <begin position="23"/>
        <end position="48"/>
    </location>
</feature>
<feature type="transmembrane region" description="Helical" evidence="1">
    <location>
        <begin position="200"/>
        <end position="220"/>
    </location>
</feature>
<gene>
    <name evidence="2" type="ORF">REISMN_07720</name>
</gene>
<evidence type="ECO:0000256" key="1">
    <source>
        <dbReference type="SAM" id="Phobius"/>
    </source>
</evidence>
<reference evidence="2 3" key="1">
    <citation type="submission" date="2014-02" db="EMBL/GenBank/DDBJ databases">
        <title>Draft genome sequence of Rickettsia buchneri sp. nov. ISO7T.</title>
        <authorList>
            <person name="Felsheim R.F."/>
            <person name="Kurtti T.J."/>
            <person name="Munderloh U.G."/>
        </authorList>
    </citation>
    <scope>NUCLEOTIDE SEQUENCE [LARGE SCALE GENOMIC DNA]</scope>
    <source>
        <strain evidence="2 3">ISO7</strain>
    </source>
</reference>